<comment type="caution">
    <text evidence="5">The sequence shown here is derived from an EMBL/GenBank/DDBJ whole genome shotgun (WGS) entry which is preliminary data.</text>
</comment>
<gene>
    <name evidence="5" type="ORF">RD792_006537</name>
</gene>
<evidence type="ECO:0000256" key="1">
    <source>
        <dbReference type="ARBA" id="ARBA00008434"/>
    </source>
</evidence>
<name>A0ABR0DDG8_9LAMI</name>
<dbReference type="InterPro" id="IPR012606">
    <property type="entry name" value="Ribosomal_uS15_N"/>
</dbReference>
<dbReference type="Proteomes" id="UP001291926">
    <property type="component" value="Unassembled WGS sequence"/>
</dbReference>
<dbReference type="InterPro" id="IPR023029">
    <property type="entry name" value="Ribosomal_uS15_arc_euk"/>
</dbReference>
<evidence type="ECO:0000256" key="2">
    <source>
        <dbReference type="ARBA" id="ARBA00022980"/>
    </source>
</evidence>
<dbReference type="SMART" id="SM01386">
    <property type="entry name" value="Ribosomal_S13_N"/>
    <property type="match status" value="1"/>
</dbReference>
<keyword evidence="3" id="KW-0687">Ribonucleoprotein</keyword>
<reference evidence="5 6" key="1">
    <citation type="journal article" date="2023" name="bioRxiv">
        <title>Genome report: Whole genome sequence and annotation of Penstemon davidsonii.</title>
        <authorList>
            <person name="Ostevik K.L."/>
            <person name="Alabady M."/>
            <person name="Zhang M."/>
            <person name="Rausher M.D."/>
        </authorList>
    </citation>
    <scope>NUCLEOTIDE SEQUENCE [LARGE SCALE GENOMIC DNA]</scope>
    <source>
        <strain evidence="5">DNT005</strain>
        <tissue evidence="5">Whole leaf</tissue>
    </source>
</reference>
<evidence type="ECO:0000259" key="4">
    <source>
        <dbReference type="SMART" id="SM01386"/>
    </source>
</evidence>
<proteinExistence type="inferred from homology"/>
<dbReference type="PANTHER" id="PTHR11885:SF6">
    <property type="entry name" value="SMALL RIBOSOMAL SUBUNIT PROTEIN US15"/>
    <property type="match status" value="1"/>
</dbReference>
<feature type="domain" description="Small ribosomal subunit protein uS15 N-terminal" evidence="4">
    <location>
        <begin position="8"/>
        <end position="73"/>
    </location>
</feature>
<evidence type="ECO:0000313" key="6">
    <source>
        <dbReference type="Proteomes" id="UP001291926"/>
    </source>
</evidence>
<dbReference type="Gene3D" id="4.10.860.130">
    <property type="match status" value="2"/>
</dbReference>
<dbReference type="Pfam" id="PF08069">
    <property type="entry name" value="Ribosomal_S13_N"/>
    <property type="match status" value="1"/>
</dbReference>
<organism evidence="5 6">
    <name type="scientific">Penstemon davidsonii</name>
    <dbReference type="NCBI Taxonomy" id="160366"/>
    <lineage>
        <taxon>Eukaryota</taxon>
        <taxon>Viridiplantae</taxon>
        <taxon>Streptophyta</taxon>
        <taxon>Embryophyta</taxon>
        <taxon>Tracheophyta</taxon>
        <taxon>Spermatophyta</taxon>
        <taxon>Magnoliopsida</taxon>
        <taxon>eudicotyledons</taxon>
        <taxon>Gunneridae</taxon>
        <taxon>Pentapetalae</taxon>
        <taxon>asterids</taxon>
        <taxon>lamiids</taxon>
        <taxon>Lamiales</taxon>
        <taxon>Plantaginaceae</taxon>
        <taxon>Cheloneae</taxon>
        <taxon>Penstemon</taxon>
    </lineage>
</organism>
<keyword evidence="2" id="KW-0689">Ribosomal protein</keyword>
<feature type="non-terminal residue" evidence="5">
    <location>
        <position position="1"/>
    </location>
</feature>
<comment type="similarity">
    <text evidence="1">Belongs to the universal ribosomal protein uS15 family.</text>
</comment>
<evidence type="ECO:0000256" key="3">
    <source>
        <dbReference type="ARBA" id="ARBA00023274"/>
    </source>
</evidence>
<dbReference type="PANTHER" id="PTHR11885">
    <property type="entry name" value="RIBOSOMAL PROTEIN S15P/S13E"/>
    <property type="match status" value="1"/>
</dbReference>
<evidence type="ECO:0000313" key="5">
    <source>
        <dbReference type="EMBL" id="KAK4487217.1"/>
    </source>
</evidence>
<keyword evidence="6" id="KW-1185">Reference proteome</keyword>
<protein>
    <recommendedName>
        <fullName evidence="4">Small ribosomal subunit protein uS15 N-terminal domain-containing protein</fullName>
    </recommendedName>
</protein>
<sequence>LSQQFGPAHIKTNKHGAQQNQRFNVITLERVAPPSHHHGSYAQPRVDENICKFAKRGMTPSQIGVILRDSQGIVGKSVLRLSKSEHKSKLVSIHIITTGIAQVKSVTGSNILRILKALLVTIFHVVN</sequence>
<accession>A0ABR0DDG8</accession>
<dbReference type="EMBL" id="JAYDYQ010002152">
    <property type="protein sequence ID" value="KAK4487217.1"/>
    <property type="molecule type" value="Genomic_DNA"/>
</dbReference>